<dbReference type="Pfam" id="PF01699">
    <property type="entry name" value="Na_Ca_ex"/>
    <property type="match status" value="2"/>
</dbReference>
<dbReference type="GO" id="GO:0008273">
    <property type="term" value="F:calcium, potassium:sodium antiporter activity"/>
    <property type="evidence" value="ECO:0007669"/>
    <property type="project" value="TreeGrafter"/>
</dbReference>
<dbReference type="PANTHER" id="PTHR10846">
    <property type="entry name" value="SODIUM/POTASSIUM/CALCIUM EXCHANGER"/>
    <property type="match status" value="1"/>
</dbReference>
<dbReference type="Proteomes" id="UP000050497">
    <property type="component" value="Unassembled WGS sequence"/>
</dbReference>
<proteinExistence type="predicted"/>
<dbReference type="RefSeq" id="WP_074444489.1">
    <property type="nucleotide sequence ID" value="NZ_FMBM01000002.1"/>
</dbReference>
<dbReference type="OrthoDB" id="9794225at2"/>
<feature type="transmembrane region" description="Helical" evidence="5">
    <location>
        <begin position="212"/>
        <end position="235"/>
    </location>
</feature>
<gene>
    <name evidence="7" type="primary">yrbG-2</name>
    <name evidence="8" type="ORF">GA0071312_1544</name>
    <name evidence="7" type="ORF">HLUCCO17_12255</name>
</gene>
<dbReference type="STRING" id="1653334.GA0071312_1544"/>
<dbReference type="InterPro" id="IPR044880">
    <property type="entry name" value="NCX_ion-bd_dom_sf"/>
</dbReference>
<feature type="transmembrane region" description="Helical" evidence="5">
    <location>
        <begin position="273"/>
        <end position="293"/>
    </location>
</feature>
<dbReference type="Gene3D" id="6.10.280.80">
    <property type="entry name" value="NCX, peripheral helical region"/>
    <property type="match status" value="1"/>
</dbReference>
<dbReference type="GO" id="GO:0005886">
    <property type="term" value="C:plasma membrane"/>
    <property type="evidence" value="ECO:0007669"/>
    <property type="project" value="TreeGrafter"/>
</dbReference>
<evidence type="ECO:0000256" key="1">
    <source>
        <dbReference type="ARBA" id="ARBA00004141"/>
    </source>
</evidence>
<feature type="transmembrane region" description="Helical" evidence="5">
    <location>
        <begin position="105"/>
        <end position="122"/>
    </location>
</feature>
<name>A0A0N8KE11_9HYPH</name>
<comment type="subcellular location">
    <subcellularLocation>
        <location evidence="1">Membrane</location>
        <topology evidence="1">Multi-pass membrane protein</topology>
    </subcellularLocation>
</comment>
<reference evidence="7 9" key="1">
    <citation type="submission" date="2015-09" db="EMBL/GenBank/DDBJ databases">
        <title>Identification and resolution of microdiversity through metagenomic sequencing of parallel consortia.</title>
        <authorList>
            <person name="Nelson W.C."/>
            <person name="Romine M.F."/>
            <person name="Lindemann S.R."/>
        </authorList>
    </citation>
    <scope>NUCLEOTIDE SEQUENCE [LARGE SCALE GENOMIC DNA]</scope>
    <source>
        <strain evidence="7">HL-109</strain>
    </source>
</reference>
<dbReference type="PANTHER" id="PTHR10846:SF8">
    <property type="entry name" value="INNER MEMBRANE PROTEIN YRBG"/>
    <property type="match status" value="1"/>
</dbReference>
<keyword evidence="10" id="KW-1185">Reference proteome</keyword>
<dbReference type="InterPro" id="IPR004837">
    <property type="entry name" value="NaCa_Exmemb"/>
</dbReference>
<evidence type="ECO:0000313" key="9">
    <source>
        <dbReference type="Proteomes" id="UP000050497"/>
    </source>
</evidence>
<feature type="transmembrane region" description="Helical" evidence="5">
    <location>
        <begin position="69"/>
        <end position="93"/>
    </location>
</feature>
<organism evidence="7 9">
    <name type="scientific">Saliniramus fredricksonii</name>
    <dbReference type="NCBI Taxonomy" id="1653334"/>
    <lineage>
        <taxon>Bacteria</taxon>
        <taxon>Pseudomonadati</taxon>
        <taxon>Pseudomonadota</taxon>
        <taxon>Alphaproteobacteria</taxon>
        <taxon>Hyphomicrobiales</taxon>
        <taxon>Salinarimonadaceae</taxon>
        <taxon>Saliniramus</taxon>
    </lineage>
</organism>
<feature type="transmembrane region" description="Helical" evidence="5">
    <location>
        <begin position="305"/>
        <end position="326"/>
    </location>
</feature>
<evidence type="ECO:0000256" key="3">
    <source>
        <dbReference type="ARBA" id="ARBA00022989"/>
    </source>
</evidence>
<dbReference type="EMBL" id="LJSX01000019">
    <property type="protein sequence ID" value="KPQ10042.1"/>
    <property type="molecule type" value="Genomic_DNA"/>
</dbReference>
<dbReference type="Proteomes" id="UP000182800">
    <property type="component" value="Unassembled WGS sequence"/>
</dbReference>
<dbReference type="GO" id="GO:0006874">
    <property type="term" value="P:intracellular calcium ion homeostasis"/>
    <property type="evidence" value="ECO:0007669"/>
    <property type="project" value="TreeGrafter"/>
</dbReference>
<reference evidence="8 10" key="2">
    <citation type="submission" date="2016-08" db="EMBL/GenBank/DDBJ databases">
        <authorList>
            <person name="Varghese N."/>
            <person name="Submissions Spin"/>
        </authorList>
    </citation>
    <scope>NUCLEOTIDE SEQUENCE [LARGE SCALE GENOMIC DNA]</scope>
    <source>
        <strain evidence="8 10">HL-109</strain>
    </source>
</reference>
<protein>
    <submittedName>
        <fullName evidence="7">Cation:H+ antiporter</fullName>
    </submittedName>
</protein>
<evidence type="ECO:0000313" key="8">
    <source>
        <dbReference type="EMBL" id="SCC80526.1"/>
    </source>
</evidence>
<feature type="transmembrane region" description="Helical" evidence="5">
    <location>
        <begin position="31"/>
        <end position="49"/>
    </location>
</feature>
<keyword evidence="4 5" id="KW-0472">Membrane</keyword>
<evidence type="ECO:0000256" key="2">
    <source>
        <dbReference type="ARBA" id="ARBA00022692"/>
    </source>
</evidence>
<evidence type="ECO:0000259" key="6">
    <source>
        <dbReference type="Pfam" id="PF01699"/>
    </source>
</evidence>
<dbReference type="PATRIC" id="fig|1653334.4.peg.194"/>
<dbReference type="EMBL" id="FMBM01000002">
    <property type="protein sequence ID" value="SCC80526.1"/>
    <property type="molecule type" value="Genomic_DNA"/>
</dbReference>
<dbReference type="InterPro" id="IPR004481">
    <property type="entry name" value="K/Na/Ca-exchanger"/>
</dbReference>
<feature type="transmembrane region" description="Helical" evidence="5">
    <location>
        <begin position="128"/>
        <end position="146"/>
    </location>
</feature>
<feature type="transmembrane region" description="Helical" evidence="5">
    <location>
        <begin position="242"/>
        <end position="267"/>
    </location>
</feature>
<dbReference type="GO" id="GO:0005262">
    <property type="term" value="F:calcium channel activity"/>
    <property type="evidence" value="ECO:0007669"/>
    <property type="project" value="TreeGrafter"/>
</dbReference>
<dbReference type="Gene3D" id="1.20.1420.30">
    <property type="entry name" value="NCX, central ion-binding region"/>
    <property type="match status" value="1"/>
</dbReference>
<evidence type="ECO:0000313" key="10">
    <source>
        <dbReference type="Proteomes" id="UP000182800"/>
    </source>
</evidence>
<dbReference type="AlphaFoldDB" id="A0A0N8KE11"/>
<comment type="caution">
    <text evidence="7">The sequence shown here is derived from an EMBL/GenBank/DDBJ whole genome shotgun (WGS) entry which is preliminary data.</text>
</comment>
<sequence>MPLTDIAFLAAGFVLLLVGGEYLVRGAVSIARSFGISPMVIGLTLVGFGTSAPELMASINAALKGAPGIALGNVVGSNIANIFLVLGIAALIFPLATNREAYRRDGPALILATAILVLMVLSGEIGRIAGAIGVALLVAYTSFTWWSDRRSLDAGAVMHGQEAEEVDEIPQSSMPIALLMGFGGLAAVLYGADLLVDGAIGIARNFGLSEAVIGLTIVAIGTSLPELATAVIAAWRRHADVAFGNIVGSCIFNILGILGVTALVMPLAVPPEIALFDVWVAAFAAIIFVIFAMTGWRIGRREGAVLSLLYVAYIAIQFSPGLRGMIGLG</sequence>
<feature type="transmembrane region" description="Helical" evidence="5">
    <location>
        <begin position="6"/>
        <end position="24"/>
    </location>
</feature>
<keyword evidence="3 5" id="KW-1133">Transmembrane helix</keyword>
<feature type="transmembrane region" description="Helical" evidence="5">
    <location>
        <begin position="176"/>
        <end position="192"/>
    </location>
</feature>
<dbReference type="NCBIfam" id="TIGR00367">
    <property type="entry name" value="calcium/sodium antiporter"/>
    <property type="match status" value="1"/>
</dbReference>
<evidence type="ECO:0000313" key="7">
    <source>
        <dbReference type="EMBL" id="KPQ10042.1"/>
    </source>
</evidence>
<feature type="domain" description="Sodium/calcium exchanger membrane region" evidence="6">
    <location>
        <begin position="178"/>
        <end position="318"/>
    </location>
</feature>
<accession>A0A0N8KE11</accession>
<evidence type="ECO:0000256" key="4">
    <source>
        <dbReference type="ARBA" id="ARBA00023136"/>
    </source>
</evidence>
<evidence type="ECO:0000256" key="5">
    <source>
        <dbReference type="SAM" id="Phobius"/>
    </source>
</evidence>
<keyword evidence="2 5" id="KW-0812">Transmembrane</keyword>
<feature type="domain" description="Sodium/calcium exchanger membrane region" evidence="6">
    <location>
        <begin position="6"/>
        <end position="145"/>
    </location>
</feature>